<protein>
    <submittedName>
        <fullName evidence="1">Uncharacterized protein</fullName>
    </submittedName>
</protein>
<proteinExistence type="predicted"/>
<sequence>MADEKLLKASEIIFGTAVDFLNETHGSRVITEFIYLQITGTPPSETRANISHAAFFTPQRLRFGSSNADSLREPDLAWAIFVVAMTQRQSLAALAGVHPHEVKKWLSYVSGYQFHTIIELLGKFRRNRASEFDKKEPYFLALHDSLCIGTQHCLHARGYGEVYHSVYVSGAEESVSGNNIVAHS</sequence>
<organism evidence="1 2">
    <name type="scientific">Podospora australis</name>
    <dbReference type="NCBI Taxonomy" id="1536484"/>
    <lineage>
        <taxon>Eukaryota</taxon>
        <taxon>Fungi</taxon>
        <taxon>Dikarya</taxon>
        <taxon>Ascomycota</taxon>
        <taxon>Pezizomycotina</taxon>
        <taxon>Sordariomycetes</taxon>
        <taxon>Sordariomycetidae</taxon>
        <taxon>Sordariales</taxon>
        <taxon>Podosporaceae</taxon>
        <taxon>Podospora</taxon>
    </lineage>
</organism>
<dbReference type="Proteomes" id="UP001302126">
    <property type="component" value="Unassembled WGS sequence"/>
</dbReference>
<dbReference type="EMBL" id="MU864422">
    <property type="protein sequence ID" value="KAK4186496.1"/>
    <property type="molecule type" value="Genomic_DNA"/>
</dbReference>
<name>A0AAN6WS55_9PEZI</name>
<keyword evidence="2" id="KW-1185">Reference proteome</keyword>
<evidence type="ECO:0000313" key="1">
    <source>
        <dbReference type="EMBL" id="KAK4186496.1"/>
    </source>
</evidence>
<reference evidence="1" key="1">
    <citation type="journal article" date="2023" name="Mol. Phylogenet. Evol.">
        <title>Genome-scale phylogeny and comparative genomics of the fungal order Sordariales.</title>
        <authorList>
            <person name="Hensen N."/>
            <person name="Bonometti L."/>
            <person name="Westerberg I."/>
            <person name="Brannstrom I.O."/>
            <person name="Guillou S."/>
            <person name="Cros-Aarteil S."/>
            <person name="Calhoun S."/>
            <person name="Haridas S."/>
            <person name="Kuo A."/>
            <person name="Mondo S."/>
            <person name="Pangilinan J."/>
            <person name="Riley R."/>
            <person name="LaButti K."/>
            <person name="Andreopoulos B."/>
            <person name="Lipzen A."/>
            <person name="Chen C."/>
            <person name="Yan M."/>
            <person name="Daum C."/>
            <person name="Ng V."/>
            <person name="Clum A."/>
            <person name="Steindorff A."/>
            <person name="Ohm R.A."/>
            <person name="Martin F."/>
            <person name="Silar P."/>
            <person name="Natvig D.O."/>
            <person name="Lalanne C."/>
            <person name="Gautier V."/>
            <person name="Ament-Velasquez S.L."/>
            <person name="Kruys A."/>
            <person name="Hutchinson M.I."/>
            <person name="Powell A.J."/>
            <person name="Barry K."/>
            <person name="Miller A.N."/>
            <person name="Grigoriev I.V."/>
            <person name="Debuchy R."/>
            <person name="Gladieux P."/>
            <person name="Hiltunen Thoren M."/>
            <person name="Johannesson H."/>
        </authorList>
    </citation>
    <scope>NUCLEOTIDE SEQUENCE</scope>
    <source>
        <strain evidence="1">PSN309</strain>
    </source>
</reference>
<gene>
    <name evidence="1" type="ORF">QBC35DRAFT_453210</name>
</gene>
<comment type="caution">
    <text evidence="1">The sequence shown here is derived from an EMBL/GenBank/DDBJ whole genome shotgun (WGS) entry which is preliminary data.</text>
</comment>
<accession>A0AAN6WS55</accession>
<evidence type="ECO:0000313" key="2">
    <source>
        <dbReference type="Proteomes" id="UP001302126"/>
    </source>
</evidence>
<reference evidence="1" key="2">
    <citation type="submission" date="2023-05" db="EMBL/GenBank/DDBJ databases">
        <authorList>
            <consortium name="Lawrence Berkeley National Laboratory"/>
            <person name="Steindorff A."/>
            <person name="Hensen N."/>
            <person name="Bonometti L."/>
            <person name="Westerberg I."/>
            <person name="Brannstrom I.O."/>
            <person name="Guillou S."/>
            <person name="Cros-Aarteil S."/>
            <person name="Calhoun S."/>
            <person name="Haridas S."/>
            <person name="Kuo A."/>
            <person name="Mondo S."/>
            <person name="Pangilinan J."/>
            <person name="Riley R."/>
            <person name="Labutti K."/>
            <person name="Andreopoulos B."/>
            <person name="Lipzen A."/>
            <person name="Chen C."/>
            <person name="Yanf M."/>
            <person name="Daum C."/>
            <person name="Ng V."/>
            <person name="Clum A."/>
            <person name="Ohm R."/>
            <person name="Martin F."/>
            <person name="Silar P."/>
            <person name="Natvig D."/>
            <person name="Lalanne C."/>
            <person name="Gautier V."/>
            <person name="Ament-Velasquez S.L."/>
            <person name="Kruys A."/>
            <person name="Hutchinson M.I."/>
            <person name="Powell A.J."/>
            <person name="Barry K."/>
            <person name="Miller A.N."/>
            <person name="Grigoriev I.V."/>
            <person name="Debuchy R."/>
            <person name="Gladieux P."/>
            <person name="Thoren M.H."/>
            <person name="Johannesson H."/>
        </authorList>
    </citation>
    <scope>NUCLEOTIDE SEQUENCE</scope>
    <source>
        <strain evidence="1">PSN309</strain>
    </source>
</reference>
<dbReference type="AlphaFoldDB" id="A0AAN6WS55"/>